<organism evidence="1 2">
    <name type="scientific">Cylicocyclus nassatus</name>
    <name type="common">Nematode worm</name>
    <dbReference type="NCBI Taxonomy" id="53992"/>
    <lineage>
        <taxon>Eukaryota</taxon>
        <taxon>Metazoa</taxon>
        <taxon>Ecdysozoa</taxon>
        <taxon>Nematoda</taxon>
        <taxon>Chromadorea</taxon>
        <taxon>Rhabditida</taxon>
        <taxon>Rhabditina</taxon>
        <taxon>Rhabditomorpha</taxon>
        <taxon>Strongyloidea</taxon>
        <taxon>Strongylidae</taxon>
        <taxon>Cylicocyclus</taxon>
    </lineage>
</organism>
<keyword evidence="2" id="KW-1185">Reference proteome</keyword>
<gene>
    <name evidence="1" type="ORF">CYNAS_LOCUS8142</name>
</gene>
<proteinExistence type="predicted"/>
<dbReference type="Proteomes" id="UP001176961">
    <property type="component" value="Unassembled WGS sequence"/>
</dbReference>
<name>A0AA36GQ89_CYLNA</name>
<sequence length="234" mass="27158">MVHPDKTIMEKTLAKSRHLVKLRGVLYEPKCGDPMCFHDWFKNRDHNSNPVREHIQLFDDIYPIVRDTIAANLAEATDRRKLLNAYRVYCHQVFAKVATDECDTEIHSNSASEISTLRWWIRNAIALAEKPFPGIKEFEDVFITHCSAKYDGRGFFFITRHKGASIVVRLVFYVGLQEEEQWHASVTTTSVIIGEDNLRRLIKEAIARKMSLCEFIELVLWPFVDFLNSKKVNS</sequence>
<protein>
    <submittedName>
        <fullName evidence="1">Uncharacterized protein</fullName>
    </submittedName>
</protein>
<evidence type="ECO:0000313" key="2">
    <source>
        <dbReference type="Proteomes" id="UP001176961"/>
    </source>
</evidence>
<dbReference type="EMBL" id="CATQJL010000112">
    <property type="protein sequence ID" value="CAJ0596159.1"/>
    <property type="molecule type" value="Genomic_DNA"/>
</dbReference>
<evidence type="ECO:0000313" key="1">
    <source>
        <dbReference type="EMBL" id="CAJ0596159.1"/>
    </source>
</evidence>
<comment type="caution">
    <text evidence="1">The sequence shown here is derived from an EMBL/GenBank/DDBJ whole genome shotgun (WGS) entry which is preliminary data.</text>
</comment>
<reference evidence="1" key="1">
    <citation type="submission" date="2023-07" db="EMBL/GenBank/DDBJ databases">
        <authorList>
            <consortium name="CYATHOMIX"/>
        </authorList>
    </citation>
    <scope>NUCLEOTIDE SEQUENCE</scope>
    <source>
        <strain evidence="1">N/A</strain>
    </source>
</reference>
<accession>A0AA36GQ89</accession>
<dbReference type="AlphaFoldDB" id="A0AA36GQ89"/>